<feature type="region of interest" description="Disordered" evidence="1">
    <location>
        <begin position="126"/>
        <end position="160"/>
    </location>
</feature>
<organism evidence="2 3">
    <name type="scientific">Streptomyces daghestanicus</name>
    <dbReference type="NCBI Taxonomy" id="66885"/>
    <lineage>
        <taxon>Bacteria</taxon>
        <taxon>Bacillati</taxon>
        <taxon>Actinomycetota</taxon>
        <taxon>Actinomycetes</taxon>
        <taxon>Kitasatosporales</taxon>
        <taxon>Streptomycetaceae</taxon>
        <taxon>Streptomyces</taxon>
    </lineage>
</organism>
<dbReference type="EMBL" id="BNDX01000018">
    <property type="protein sequence ID" value="GHI35537.1"/>
    <property type="molecule type" value="Genomic_DNA"/>
</dbReference>
<accession>A0ABQ3QE37</accession>
<name>A0ABQ3QE37_9ACTN</name>
<reference evidence="2" key="1">
    <citation type="submission" date="2024-05" db="EMBL/GenBank/DDBJ databases">
        <title>Whole genome shotgun sequence of Streptomyces daghestanicus NBRC 12762.</title>
        <authorList>
            <person name="Komaki H."/>
            <person name="Tamura T."/>
        </authorList>
    </citation>
    <scope>NUCLEOTIDE SEQUENCE</scope>
    <source>
        <strain evidence="2">NBRC 12762</strain>
    </source>
</reference>
<evidence type="ECO:0000313" key="2">
    <source>
        <dbReference type="EMBL" id="GHI35537.1"/>
    </source>
</evidence>
<keyword evidence="3" id="KW-1185">Reference proteome</keyword>
<evidence type="ECO:0000313" key="3">
    <source>
        <dbReference type="Proteomes" id="UP001052655"/>
    </source>
</evidence>
<protein>
    <submittedName>
        <fullName evidence="2">Uncharacterized protein</fullName>
    </submittedName>
</protein>
<evidence type="ECO:0000256" key="1">
    <source>
        <dbReference type="SAM" id="MobiDB-lite"/>
    </source>
</evidence>
<gene>
    <name evidence="2" type="ORF">Sdagh_72670</name>
</gene>
<comment type="caution">
    <text evidence="2">The sequence shown here is derived from an EMBL/GenBank/DDBJ whole genome shotgun (WGS) entry which is preliminary data.</text>
</comment>
<proteinExistence type="predicted"/>
<sequence length="160" mass="16698">MITSDRGLMGLSAGVIVECVAQLGPLWHGRHQAELASRPAEACCGRARSTGWCSSTGSWPRSCTFAMPPRTTCSPAGSLSASPHPFGHRGLLADVESDDHGLGRSRGGLTTKLPCAVEHGRAPLFTPVTAGQRHGGPRSQPVLDGIRMPRTGPGRPEQAG</sequence>
<dbReference type="Proteomes" id="UP001052655">
    <property type="component" value="Unassembled WGS sequence"/>
</dbReference>